<name>A0A8J6KD73_ELECQ</name>
<comment type="caution">
    <text evidence="1">The sequence shown here is derived from an EMBL/GenBank/DDBJ whole genome shotgun (WGS) entry which is preliminary data.</text>
</comment>
<dbReference type="AlphaFoldDB" id="A0A8J6KD73"/>
<dbReference type="Proteomes" id="UP000770717">
    <property type="component" value="Unassembled WGS sequence"/>
</dbReference>
<organism evidence="1 2">
    <name type="scientific">Eleutherodactylus coqui</name>
    <name type="common">Puerto Rican coqui</name>
    <dbReference type="NCBI Taxonomy" id="57060"/>
    <lineage>
        <taxon>Eukaryota</taxon>
        <taxon>Metazoa</taxon>
        <taxon>Chordata</taxon>
        <taxon>Craniata</taxon>
        <taxon>Vertebrata</taxon>
        <taxon>Euteleostomi</taxon>
        <taxon>Amphibia</taxon>
        <taxon>Batrachia</taxon>
        <taxon>Anura</taxon>
        <taxon>Neobatrachia</taxon>
        <taxon>Hyloidea</taxon>
        <taxon>Eleutherodactylidae</taxon>
        <taxon>Eleutherodactylinae</taxon>
        <taxon>Eleutherodactylus</taxon>
        <taxon>Eleutherodactylus</taxon>
    </lineage>
</organism>
<evidence type="ECO:0000313" key="2">
    <source>
        <dbReference type="Proteomes" id="UP000770717"/>
    </source>
</evidence>
<dbReference type="EMBL" id="WNTK01000005">
    <property type="protein sequence ID" value="KAG9484519.1"/>
    <property type="molecule type" value="Genomic_DNA"/>
</dbReference>
<protein>
    <submittedName>
        <fullName evidence="1">Uncharacterized protein</fullName>
    </submittedName>
</protein>
<sequence length="134" mass="15054">MEIFSMVKQSFMGGVSATSIFASGCQCCSYISRRINRGTLQKCRRVRRVGGSIVLNLDMPEYHGGKGDGTSPIPPHPSYQDRRLFSSSCLLRHLYCFDLLNFLLPLFWLSAPFCNSRFPGSLDCCMEGTGRRKI</sequence>
<keyword evidence="2" id="KW-1185">Reference proteome</keyword>
<evidence type="ECO:0000313" key="1">
    <source>
        <dbReference type="EMBL" id="KAG9484519.1"/>
    </source>
</evidence>
<accession>A0A8J6KD73</accession>
<reference evidence="1" key="1">
    <citation type="thesis" date="2020" institute="ProQuest LLC" country="789 East Eisenhower Parkway, Ann Arbor, MI, USA">
        <title>Comparative Genomics and Chromosome Evolution.</title>
        <authorList>
            <person name="Mudd A.B."/>
        </authorList>
    </citation>
    <scope>NUCLEOTIDE SEQUENCE</scope>
    <source>
        <strain evidence="1">HN-11 Male</strain>
        <tissue evidence="1">Kidney and liver</tissue>
    </source>
</reference>
<proteinExistence type="predicted"/>
<gene>
    <name evidence="1" type="ORF">GDO78_010086</name>
</gene>